<dbReference type="Proteomes" id="UP000540506">
    <property type="component" value="Unassembled WGS sequence"/>
</dbReference>
<dbReference type="PROSITE" id="PS50931">
    <property type="entry name" value="HTH_LYSR"/>
    <property type="match status" value="1"/>
</dbReference>
<reference evidence="6 7" key="1">
    <citation type="submission" date="2020-08" db="EMBL/GenBank/DDBJ databases">
        <title>Sequencing the genomes of 1000 actinobacteria strains.</title>
        <authorList>
            <person name="Klenk H.-P."/>
        </authorList>
    </citation>
    <scope>NUCLEOTIDE SEQUENCE [LARGE SCALE GENOMIC DNA]</scope>
    <source>
        <strain evidence="6 7">DSM 41654</strain>
    </source>
</reference>
<dbReference type="CDD" id="cd08414">
    <property type="entry name" value="PBP2_LTTR_aromatics_like"/>
    <property type="match status" value="1"/>
</dbReference>
<dbReference type="SUPFAM" id="SSF46785">
    <property type="entry name" value="Winged helix' DNA-binding domain"/>
    <property type="match status" value="1"/>
</dbReference>
<dbReference type="InterPro" id="IPR000847">
    <property type="entry name" value="LysR_HTH_N"/>
</dbReference>
<evidence type="ECO:0000256" key="2">
    <source>
        <dbReference type="ARBA" id="ARBA00023015"/>
    </source>
</evidence>
<dbReference type="AlphaFoldDB" id="A0A7W7R5S6"/>
<comment type="similarity">
    <text evidence="1">Belongs to the LysR transcriptional regulatory family.</text>
</comment>
<dbReference type="GO" id="GO:0032993">
    <property type="term" value="C:protein-DNA complex"/>
    <property type="evidence" value="ECO:0007669"/>
    <property type="project" value="TreeGrafter"/>
</dbReference>
<evidence type="ECO:0000259" key="5">
    <source>
        <dbReference type="PROSITE" id="PS50931"/>
    </source>
</evidence>
<dbReference type="Pfam" id="PF03466">
    <property type="entry name" value="LysR_substrate"/>
    <property type="match status" value="1"/>
</dbReference>
<sequence>MTDRSEQMMVTALERHEIECFLVLAEELHFGRTAERLVVSRAHVSQTVKKLERRIGAPLFVRTSRSVGLTPLGQQLHDDLAPHYQAMGEAIDRAIATARGLSGTLRVGFLGALWGNLFGAAADLFEAANPSCEIQIREVPFGVGQEPLRSGEIHLTNVSFPFSDPDLSTSAALVSEPRVLAVSTRHPFADRPSVSLEDFAEVTMLTIPTVSSRWLRQRAPLTTPSGRPIAQGPAVESMQEMLALIAAAKGVFPLGAQMKRYYLRPDIAYVPIHDAPPLEWGLVWRTAAETPLLRAFSRTVQDVAEQSPAA</sequence>
<accession>A0A7W7R5S6</accession>
<proteinExistence type="inferred from homology"/>
<dbReference type="Gene3D" id="3.40.190.10">
    <property type="entry name" value="Periplasmic binding protein-like II"/>
    <property type="match status" value="2"/>
</dbReference>
<dbReference type="RefSeq" id="WP_312897387.1">
    <property type="nucleotide sequence ID" value="NZ_JACHJV010000001.1"/>
</dbReference>
<dbReference type="GO" id="GO:0003700">
    <property type="term" value="F:DNA-binding transcription factor activity"/>
    <property type="evidence" value="ECO:0007669"/>
    <property type="project" value="InterPro"/>
</dbReference>
<keyword evidence="2" id="KW-0805">Transcription regulation</keyword>
<keyword evidence="4" id="KW-0804">Transcription</keyword>
<dbReference type="InterPro" id="IPR036390">
    <property type="entry name" value="WH_DNA-bd_sf"/>
</dbReference>
<feature type="domain" description="HTH lysR-type" evidence="5">
    <location>
        <begin position="18"/>
        <end position="70"/>
    </location>
</feature>
<dbReference type="Pfam" id="PF00126">
    <property type="entry name" value="HTH_1"/>
    <property type="match status" value="1"/>
</dbReference>
<evidence type="ECO:0000256" key="1">
    <source>
        <dbReference type="ARBA" id="ARBA00009437"/>
    </source>
</evidence>
<dbReference type="GO" id="GO:0003677">
    <property type="term" value="F:DNA binding"/>
    <property type="evidence" value="ECO:0007669"/>
    <property type="project" value="UniProtKB-KW"/>
</dbReference>
<evidence type="ECO:0000256" key="4">
    <source>
        <dbReference type="ARBA" id="ARBA00023163"/>
    </source>
</evidence>
<keyword evidence="7" id="KW-1185">Reference proteome</keyword>
<organism evidence="6 7">
    <name type="scientific">Kitasatospora kifunensis</name>
    <name type="common">Streptomyces kifunensis</name>
    <dbReference type="NCBI Taxonomy" id="58351"/>
    <lineage>
        <taxon>Bacteria</taxon>
        <taxon>Bacillati</taxon>
        <taxon>Actinomycetota</taxon>
        <taxon>Actinomycetes</taxon>
        <taxon>Kitasatosporales</taxon>
        <taxon>Streptomycetaceae</taxon>
        <taxon>Kitasatospora</taxon>
    </lineage>
</organism>
<evidence type="ECO:0000313" key="6">
    <source>
        <dbReference type="EMBL" id="MBB4925869.1"/>
    </source>
</evidence>
<gene>
    <name evidence="6" type="ORF">FHR34_004862</name>
</gene>
<comment type="caution">
    <text evidence="6">The sequence shown here is derived from an EMBL/GenBank/DDBJ whole genome shotgun (WGS) entry which is preliminary data.</text>
</comment>
<name>A0A7W7R5S6_KITKI</name>
<dbReference type="Gene3D" id="1.10.10.10">
    <property type="entry name" value="Winged helix-like DNA-binding domain superfamily/Winged helix DNA-binding domain"/>
    <property type="match status" value="1"/>
</dbReference>
<dbReference type="InterPro" id="IPR036388">
    <property type="entry name" value="WH-like_DNA-bd_sf"/>
</dbReference>
<dbReference type="PANTHER" id="PTHR30346:SF0">
    <property type="entry name" value="HCA OPERON TRANSCRIPTIONAL ACTIVATOR HCAR"/>
    <property type="match status" value="1"/>
</dbReference>
<protein>
    <submittedName>
        <fullName evidence="6">DNA-binding transcriptional LysR family regulator</fullName>
    </submittedName>
</protein>
<evidence type="ECO:0000256" key="3">
    <source>
        <dbReference type="ARBA" id="ARBA00023125"/>
    </source>
</evidence>
<dbReference type="PANTHER" id="PTHR30346">
    <property type="entry name" value="TRANSCRIPTIONAL DUAL REGULATOR HCAR-RELATED"/>
    <property type="match status" value="1"/>
</dbReference>
<keyword evidence="3 6" id="KW-0238">DNA-binding</keyword>
<dbReference type="SUPFAM" id="SSF53850">
    <property type="entry name" value="Periplasmic binding protein-like II"/>
    <property type="match status" value="1"/>
</dbReference>
<dbReference type="InterPro" id="IPR005119">
    <property type="entry name" value="LysR_subst-bd"/>
</dbReference>
<dbReference type="EMBL" id="JACHJV010000001">
    <property type="protein sequence ID" value="MBB4925869.1"/>
    <property type="molecule type" value="Genomic_DNA"/>
</dbReference>
<evidence type="ECO:0000313" key="7">
    <source>
        <dbReference type="Proteomes" id="UP000540506"/>
    </source>
</evidence>